<dbReference type="EMBL" id="JAACFV010000019">
    <property type="protein sequence ID" value="KAF7511590.1"/>
    <property type="molecule type" value="Genomic_DNA"/>
</dbReference>
<dbReference type="PANTHER" id="PTHR44169">
    <property type="entry name" value="NADPH-DEPENDENT 1-ACYLDIHYDROXYACETONE PHOSPHATE REDUCTASE"/>
    <property type="match status" value="1"/>
</dbReference>
<evidence type="ECO:0000256" key="3">
    <source>
        <dbReference type="ARBA" id="ARBA00023002"/>
    </source>
</evidence>
<dbReference type="GO" id="GO:0000140">
    <property type="term" value="F:acylglycerone-phosphate reductase (NADP+) activity"/>
    <property type="evidence" value="ECO:0007669"/>
    <property type="project" value="TreeGrafter"/>
</dbReference>
<dbReference type="Proteomes" id="UP000606974">
    <property type="component" value="Unassembled WGS sequence"/>
</dbReference>
<keyword evidence="3" id="KW-0560">Oxidoreductase</keyword>
<evidence type="ECO:0000256" key="2">
    <source>
        <dbReference type="ARBA" id="ARBA00022857"/>
    </source>
</evidence>
<dbReference type="AlphaFoldDB" id="A0A8H7ALW4"/>
<comment type="similarity">
    <text evidence="1 4">Belongs to the short-chain dehydrogenases/reductases (SDR) family.</text>
</comment>
<dbReference type="GO" id="GO:0004806">
    <property type="term" value="F:triacylglycerol lipase activity"/>
    <property type="evidence" value="ECO:0007669"/>
    <property type="project" value="TreeGrafter"/>
</dbReference>
<dbReference type="PRINTS" id="PR00081">
    <property type="entry name" value="GDHRDH"/>
</dbReference>
<gene>
    <name evidence="5" type="ORF">GJ744_004178</name>
</gene>
<dbReference type="PANTHER" id="PTHR44169:SF6">
    <property type="entry name" value="NADPH-DEPENDENT 1-ACYLDIHYDROXYACETONE PHOSPHATE REDUCTASE"/>
    <property type="match status" value="1"/>
</dbReference>
<evidence type="ECO:0000256" key="4">
    <source>
        <dbReference type="RuleBase" id="RU000363"/>
    </source>
</evidence>
<keyword evidence="6" id="KW-1185">Reference proteome</keyword>
<dbReference type="Gene3D" id="3.40.50.720">
    <property type="entry name" value="NAD(P)-binding Rossmann-like Domain"/>
    <property type="match status" value="1"/>
</dbReference>
<organism evidence="5 6">
    <name type="scientific">Endocarpon pusillum</name>
    <dbReference type="NCBI Taxonomy" id="364733"/>
    <lineage>
        <taxon>Eukaryota</taxon>
        <taxon>Fungi</taxon>
        <taxon>Dikarya</taxon>
        <taxon>Ascomycota</taxon>
        <taxon>Pezizomycotina</taxon>
        <taxon>Eurotiomycetes</taxon>
        <taxon>Chaetothyriomycetidae</taxon>
        <taxon>Verrucariales</taxon>
        <taxon>Verrucariaceae</taxon>
        <taxon>Endocarpon</taxon>
    </lineage>
</organism>
<accession>A0A8H7ALW4</accession>
<proteinExistence type="inferred from homology"/>
<keyword evidence="2" id="KW-0521">NADP</keyword>
<evidence type="ECO:0000313" key="6">
    <source>
        <dbReference type="Proteomes" id="UP000606974"/>
    </source>
</evidence>
<dbReference type="GO" id="GO:0005783">
    <property type="term" value="C:endoplasmic reticulum"/>
    <property type="evidence" value="ECO:0007669"/>
    <property type="project" value="TreeGrafter"/>
</dbReference>
<dbReference type="GO" id="GO:0006654">
    <property type="term" value="P:phosphatidic acid biosynthetic process"/>
    <property type="evidence" value="ECO:0007669"/>
    <property type="project" value="TreeGrafter"/>
</dbReference>
<dbReference type="PRINTS" id="PR00080">
    <property type="entry name" value="SDRFAMILY"/>
</dbReference>
<dbReference type="GO" id="GO:0019433">
    <property type="term" value="P:triglyceride catabolic process"/>
    <property type="evidence" value="ECO:0007669"/>
    <property type="project" value="TreeGrafter"/>
</dbReference>
<dbReference type="InterPro" id="IPR020904">
    <property type="entry name" value="Sc_DH/Rdtase_CS"/>
</dbReference>
<comment type="caution">
    <text evidence="5">The sequence shown here is derived from an EMBL/GenBank/DDBJ whole genome shotgun (WGS) entry which is preliminary data.</text>
</comment>
<protein>
    <submittedName>
        <fullName evidence="5">Uncharacterized protein</fullName>
    </submittedName>
</protein>
<evidence type="ECO:0000256" key="1">
    <source>
        <dbReference type="ARBA" id="ARBA00006484"/>
    </source>
</evidence>
<dbReference type="InterPro" id="IPR036291">
    <property type="entry name" value="NAD(P)-bd_dom_sf"/>
</dbReference>
<dbReference type="Pfam" id="PF00106">
    <property type="entry name" value="adh_short"/>
    <property type="match status" value="1"/>
</dbReference>
<sequence>MIDKKSVLITGCSGGGIGGALALVFQQRGYHVFATARTTSKMSALAQLPNVTLLTLDVTNTSHIAAAVNSVTRGTGGTLDYLINNSGRNHFSPILDLDMQEAKRLYDTNVWGSVAVIKGFAPLIIKAKGTIANITSISGHVNVPWMGTYAASKRSLEIISETLRLELSPFGVTVLSVVTGAVKTNGQTYFGDWKLPEDSIYKPIEAKIASRAQGHDGVKRMETMDYAKKVVNDIEAGASGKVWRGSTAGAVRFGSVFLPQSLMDSSLVKGTGLPDLPKAK</sequence>
<dbReference type="SUPFAM" id="SSF51735">
    <property type="entry name" value="NAD(P)-binding Rossmann-fold domains"/>
    <property type="match status" value="1"/>
</dbReference>
<name>A0A8H7ALW4_9EURO</name>
<evidence type="ECO:0000313" key="5">
    <source>
        <dbReference type="EMBL" id="KAF7511590.1"/>
    </source>
</evidence>
<dbReference type="OrthoDB" id="2102561at2759"/>
<dbReference type="GO" id="GO:0005811">
    <property type="term" value="C:lipid droplet"/>
    <property type="evidence" value="ECO:0007669"/>
    <property type="project" value="TreeGrafter"/>
</dbReference>
<reference evidence="5" key="1">
    <citation type="submission" date="2020-02" db="EMBL/GenBank/DDBJ databases">
        <authorList>
            <person name="Palmer J.M."/>
        </authorList>
    </citation>
    <scope>NUCLEOTIDE SEQUENCE</scope>
    <source>
        <strain evidence="5">EPUS1.4</strain>
        <tissue evidence="5">Thallus</tissue>
    </source>
</reference>
<dbReference type="PROSITE" id="PS00061">
    <property type="entry name" value="ADH_SHORT"/>
    <property type="match status" value="1"/>
</dbReference>
<dbReference type="InterPro" id="IPR002347">
    <property type="entry name" value="SDR_fam"/>
</dbReference>